<organism evidence="8 9">
    <name type="scientific">Candidatus Zambryskibacteria bacterium RIFCSPLOWO2_01_FULL_43_17</name>
    <dbReference type="NCBI Taxonomy" id="1802760"/>
    <lineage>
        <taxon>Bacteria</taxon>
        <taxon>Candidatus Zambryskiibacteriota</taxon>
    </lineage>
</organism>
<sequence>MKTILRRVVFVGIFAIPFIPFLVTPSMLFPFITGKNFIFRIIVEIIFGAWVLLAIKDAEFRPKFSWLLVAMTSFVAIVGIADIFAENPYKAFWSNFERMEGFITTVHLYLYFLVLSSTFSIEKWWNRLFSTWVGSSVLMCLFSLLQVAGKATINQGGVRVDGKFGNASYLAVFLLFNIFFGAFLFLRARDKKVVGWTIAGLSILELAILYLTATRGAILGLIGGVLVTVLLTALFDKESKYVRKISVAVLIVVVAIVALFVAVRRTPVVQNSPVLSRFANLSLSEIKTQGRYYIWPMAIEGSKERPILGWGQEGFSYVFNENYNPKMYTQEQWFDRAHSAPLDWLIASGILGFLAYVSVIFFSYWYIWKRNIGDYSVSEKSLLTGLLSAYVFQSIFVFDNLLSYVLFFSVVALIQSRSVGIKLSFFDKFGKSHIQSAVAVVLTILLVLSVYFLNWKPIRASQHLIKALVSMQNALPTEETLNYFEKAIGYDTFANTEIREQLVSAAHTFLDSGVSPQLRDRYLALTTKEINKQVEETPNDARYLLFKGVFLRSVGQYEEAVLSLNKALEFSPQKQTIIFELGATYINKKDFKTALSVFKRAYDLEPSYGDAALLYGISAIYAGDTALADKVFAGISQARLYQDDRLVSVLVDVGRWNEIVKIFTFRIANGGDNVDNNMALAVAYLKTGNREQSISVLKRLSEKSPDIKEQIDYYISEIKAGRDPSTQ</sequence>
<evidence type="ECO:0000313" key="8">
    <source>
        <dbReference type="EMBL" id="OHB04119.1"/>
    </source>
</evidence>
<dbReference type="GO" id="GO:0016020">
    <property type="term" value="C:membrane"/>
    <property type="evidence" value="ECO:0007669"/>
    <property type="project" value="UniProtKB-SubCell"/>
</dbReference>
<dbReference type="InterPro" id="IPR019734">
    <property type="entry name" value="TPR_rpt"/>
</dbReference>
<evidence type="ECO:0000256" key="6">
    <source>
        <dbReference type="SAM" id="Phobius"/>
    </source>
</evidence>
<feature type="transmembrane region" description="Helical" evidence="6">
    <location>
        <begin position="101"/>
        <end position="121"/>
    </location>
</feature>
<evidence type="ECO:0000256" key="1">
    <source>
        <dbReference type="ARBA" id="ARBA00004141"/>
    </source>
</evidence>
<dbReference type="SUPFAM" id="SSF48452">
    <property type="entry name" value="TPR-like"/>
    <property type="match status" value="1"/>
</dbReference>
<dbReference type="PROSITE" id="PS50005">
    <property type="entry name" value="TPR"/>
    <property type="match status" value="2"/>
</dbReference>
<evidence type="ECO:0000256" key="5">
    <source>
        <dbReference type="PROSITE-ProRule" id="PRU00339"/>
    </source>
</evidence>
<dbReference type="Gene3D" id="1.25.40.10">
    <property type="entry name" value="Tetratricopeptide repeat domain"/>
    <property type="match status" value="1"/>
</dbReference>
<dbReference type="InterPro" id="IPR011990">
    <property type="entry name" value="TPR-like_helical_dom_sf"/>
</dbReference>
<feature type="transmembrane region" description="Helical" evidence="6">
    <location>
        <begin position="217"/>
        <end position="235"/>
    </location>
</feature>
<feature type="transmembrane region" description="Helical" evidence="6">
    <location>
        <begin position="37"/>
        <end position="55"/>
    </location>
</feature>
<comment type="subcellular location">
    <subcellularLocation>
        <location evidence="1">Membrane</location>
        <topology evidence="1">Multi-pass membrane protein</topology>
    </subcellularLocation>
</comment>
<dbReference type="AlphaFoldDB" id="A0A1G2U3S2"/>
<dbReference type="Pfam" id="PF13181">
    <property type="entry name" value="TPR_8"/>
    <property type="match status" value="2"/>
</dbReference>
<feature type="domain" description="O-antigen ligase-related" evidence="7">
    <location>
        <begin position="203"/>
        <end position="357"/>
    </location>
</feature>
<feature type="transmembrane region" description="Helical" evidence="6">
    <location>
        <begin position="344"/>
        <end position="368"/>
    </location>
</feature>
<evidence type="ECO:0000313" key="9">
    <source>
        <dbReference type="Proteomes" id="UP000179283"/>
    </source>
</evidence>
<name>A0A1G2U3S2_9BACT</name>
<dbReference type="InterPro" id="IPR051533">
    <property type="entry name" value="WaaL-like"/>
</dbReference>
<evidence type="ECO:0000259" key="7">
    <source>
        <dbReference type="Pfam" id="PF04932"/>
    </source>
</evidence>
<evidence type="ECO:0000256" key="2">
    <source>
        <dbReference type="ARBA" id="ARBA00022692"/>
    </source>
</evidence>
<gene>
    <name evidence="8" type="ORF">A2920_02155</name>
</gene>
<keyword evidence="3 6" id="KW-1133">Transmembrane helix</keyword>
<evidence type="ECO:0000256" key="3">
    <source>
        <dbReference type="ARBA" id="ARBA00022989"/>
    </source>
</evidence>
<keyword evidence="2 6" id="KW-0812">Transmembrane</keyword>
<accession>A0A1G2U3S2</accession>
<dbReference type="Proteomes" id="UP000179283">
    <property type="component" value="Unassembled WGS sequence"/>
</dbReference>
<feature type="transmembrane region" description="Helical" evidence="6">
    <location>
        <begin position="434"/>
        <end position="453"/>
    </location>
</feature>
<dbReference type="EMBL" id="MHWD01000014">
    <property type="protein sequence ID" value="OHB04119.1"/>
    <property type="molecule type" value="Genomic_DNA"/>
</dbReference>
<feature type="transmembrane region" description="Helical" evidence="6">
    <location>
        <begin position="7"/>
        <end position="31"/>
    </location>
</feature>
<keyword evidence="4 6" id="KW-0472">Membrane</keyword>
<feature type="transmembrane region" description="Helical" evidence="6">
    <location>
        <begin position="247"/>
        <end position="263"/>
    </location>
</feature>
<feature type="transmembrane region" description="Helical" evidence="6">
    <location>
        <begin position="64"/>
        <end position="81"/>
    </location>
</feature>
<feature type="repeat" description="TPR" evidence="5">
    <location>
        <begin position="541"/>
        <end position="574"/>
    </location>
</feature>
<proteinExistence type="predicted"/>
<reference evidence="8 9" key="1">
    <citation type="journal article" date="2016" name="Nat. Commun.">
        <title>Thousands of microbial genomes shed light on interconnected biogeochemical processes in an aquifer system.</title>
        <authorList>
            <person name="Anantharaman K."/>
            <person name="Brown C.T."/>
            <person name="Hug L.A."/>
            <person name="Sharon I."/>
            <person name="Castelle C.J."/>
            <person name="Probst A.J."/>
            <person name="Thomas B.C."/>
            <person name="Singh A."/>
            <person name="Wilkins M.J."/>
            <person name="Karaoz U."/>
            <person name="Brodie E.L."/>
            <person name="Williams K.H."/>
            <person name="Hubbard S.S."/>
            <person name="Banfield J.F."/>
        </authorList>
    </citation>
    <scope>NUCLEOTIDE SEQUENCE [LARGE SCALE GENOMIC DNA]</scope>
</reference>
<feature type="transmembrane region" description="Helical" evidence="6">
    <location>
        <begin position="128"/>
        <end position="147"/>
    </location>
</feature>
<feature type="transmembrane region" description="Helical" evidence="6">
    <location>
        <begin position="389"/>
        <end position="414"/>
    </location>
</feature>
<dbReference type="PANTHER" id="PTHR37422:SF13">
    <property type="entry name" value="LIPOPOLYSACCHARIDE BIOSYNTHESIS PROTEIN PA4999-RELATED"/>
    <property type="match status" value="1"/>
</dbReference>
<feature type="transmembrane region" description="Helical" evidence="6">
    <location>
        <begin position="167"/>
        <end position="186"/>
    </location>
</feature>
<feature type="repeat" description="TPR" evidence="5">
    <location>
        <begin position="575"/>
        <end position="608"/>
    </location>
</feature>
<dbReference type="InterPro" id="IPR007016">
    <property type="entry name" value="O-antigen_ligase-rel_domated"/>
</dbReference>
<protein>
    <recommendedName>
        <fullName evidence="7">O-antigen ligase-related domain-containing protein</fullName>
    </recommendedName>
</protein>
<feature type="transmembrane region" description="Helical" evidence="6">
    <location>
        <begin position="193"/>
        <end position="211"/>
    </location>
</feature>
<dbReference type="Pfam" id="PF04932">
    <property type="entry name" value="Wzy_C"/>
    <property type="match status" value="1"/>
</dbReference>
<dbReference type="PANTHER" id="PTHR37422">
    <property type="entry name" value="TEICHURONIC ACID BIOSYNTHESIS PROTEIN TUAE"/>
    <property type="match status" value="1"/>
</dbReference>
<comment type="caution">
    <text evidence="8">The sequence shown here is derived from an EMBL/GenBank/DDBJ whole genome shotgun (WGS) entry which is preliminary data.</text>
</comment>
<keyword evidence="5" id="KW-0802">TPR repeat</keyword>
<dbReference type="SMART" id="SM00028">
    <property type="entry name" value="TPR"/>
    <property type="match status" value="3"/>
</dbReference>
<evidence type="ECO:0000256" key="4">
    <source>
        <dbReference type="ARBA" id="ARBA00023136"/>
    </source>
</evidence>